<evidence type="ECO:0000259" key="3">
    <source>
        <dbReference type="Pfam" id="PF08840"/>
    </source>
</evidence>
<comment type="similarity">
    <text evidence="1">Belongs to the C/M/P thioester hydrolase family.</text>
</comment>
<dbReference type="InterPro" id="IPR029058">
    <property type="entry name" value="AB_hydrolase_fold"/>
</dbReference>
<dbReference type="Gene3D" id="2.60.40.2240">
    <property type="entry name" value="Acyl-CoA thioester hydrolase/BAAT N-terminal domain"/>
    <property type="match status" value="1"/>
</dbReference>
<dbReference type="InterPro" id="IPR016662">
    <property type="entry name" value="Acyl-CoA_thioEstase_long-chain"/>
</dbReference>
<dbReference type="InterPro" id="IPR014940">
    <property type="entry name" value="BAAT_C"/>
</dbReference>
<dbReference type="PANTHER" id="PTHR10824:SF4">
    <property type="entry name" value="ACYL-COENZYME A THIOESTERASE 1-LIKE"/>
    <property type="match status" value="1"/>
</dbReference>
<proteinExistence type="inferred from homology"/>
<dbReference type="PANTHER" id="PTHR10824">
    <property type="entry name" value="ACYL-COENZYME A THIOESTERASE-RELATED"/>
    <property type="match status" value="1"/>
</dbReference>
<feature type="domain" description="Acyl-CoA thioester hydrolase/bile acid-CoA amino acid N-acetyltransferase" evidence="2">
    <location>
        <begin position="15"/>
        <end position="155"/>
    </location>
</feature>
<keyword evidence="5" id="KW-1185">Reference proteome</keyword>
<dbReference type="EMBL" id="CAWYQH010000096">
    <property type="protein sequence ID" value="CAK8682704.1"/>
    <property type="molecule type" value="Genomic_DNA"/>
</dbReference>
<evidence type="ECO:0000313" key="4">
    <source>
        <dbReference type="EMBL" id="CAK8682704.1"/>
    </source>
</evidence>
<dbReference type="Proteomes" id="UP001642483">
    <property type="component" value="Unassembled WGS sequence"/>
</dbReference>
<dbReference type="SUPFAM" id="SSF53474">
    <property type="entry name" value="alpha/beta-Hydrolases"/>
    <property type="match status" value="1"/>
</dbReference>
<dbReference type="Pfam" id="PF04775">
    <property type="entry name" value="Bile_Hydr_Trans"/>
    <property type="match status" value="1"/>
</dbReference>
<evidence type="ECO:0000256" key="1">
    <source>
        <dbReference type="ARBA" id="ARBA00006538"/>
    </source>
</evidence>
<organism evidence="4 5">
    <name type="scientific">Clavelina lepadiformis</name>
    <name type="common">Light-bulb sea squirt</name>
    <name type="synonym">Ascidia lepadiformis</name>
    <dbReference type="NCBI Taxonomy" id="159417"/>
    <lineage>
        <taxon>Eukaryota</taxon>
        <taxon>Metazoa</taxon>
        <taxon>Chordata</taxon>
        <taxon>Tunicata</taxon>
        <taxon>Ascidiacea</taxon>
        <taxon>Aplousobranchia</taxon>
        <taxon>Clavelinidae</taxon>
        <taxon>Clavelina</taxon>
    </lineage>
</organism>
<dbReference type="Pfam" id="PF08840">
    <property type="entry name" value="BAAT_C"/>
    <property type="match status" value="1"/>
</dbReference>
<protein>
    <submittedName>
        <fullName evidence="4">Uncharacterized protein</fullName>
    </submittedName>
</protein>
<reference evidence="4 5" key="1">
    <citation type="submission" date="2024-02" db="EMBL/GenBank/DDBJ databases">
        <authorList>
            <person name="Daric V."/>
            <person name="Darras S."/>
        </authorList>
    </citation>
    <scope>NUCLEOTIDE SEQUENCE [LARGE SCALE GENOMIC DNA]</scope>
</reference>
<dbReference type="Gene3D" id="3.40.50.1820">
    <property type="entry name" value="alpha/beta hydrolase"/>
    <property type="match status" value="1"/>
</dbReference>
<gene>
    <name evidence="4" type="ORF">CVLEPA_LOCUS13347</name>
</gene>
<accession>A0ABP0FST8</accession>
<dbReference type="InterPro" id="IPR006862">
    <property type="entry name" value="Thio_Ohase/aa_AcTrfase"/>
</dbReference>
<sequence length="444" mass="49943">MKVNILVEPKESMFDTAVDITVVDLLPYQLITLHSCAQSDSKQIFECVAQYVADDQGCINLKRDKSVGGCYVGCQPMGLFWAMKPSLDNQMPNARMAKIHVTTPMVVTITAYHSKINSIQEAAMMRKEGKLKEIELACTTVNRLFMSPGTRRIPLLMEKDGITGTLFIPSGKGPFPGVVTMFGGYPGTMESKASLLASHGFAALALAFYGLPGLPEFQIYQNLELEYFEKAIKLLSEYPAVDFKRGIGVIGLSFSSFIVLTMGERLKDVKCVISINGFHYPMWGTISYKGKVYEKQNFDPKPHQTFSDLFGDQARNLYPKHMDPLHADLEASRIKFYNCHDVAFMLIASLDDKSVPAEYYVNQAEKLFKMSKHPNYRILRYPGAGHLLEPCYGSHHHETYQKLFQSSQVWGGEMIAHCKAQEHAWKQQIDFLKTTLSSSCFSKL</sequence>
<dbReference type="PIRSF" id="PIRSF016521">
    <property type="entry name" value="Acyl-CoA_hydro"/>
    <property type="match status" value="1"/>
</dbReference>
<evidence type="ECO:0000259" key="2">
    <source>
        <dbReference type="Pfam" id="PF04775"/>
    </source>
</evidence>
<evidence type="ECO:0000313" key="5">
    <source>
        <dbReference type="Proteomes" id="UP001642483"/>
    </source>
</evidence>
<dbReference type="InterPro" id="IPR042490">
    <property type="entry name" value="Thio_Ohase/BAAT_N"/>
</dbReference>
<name>A0ABP0FST8_CLALP</name>
<comment type="caution">
    <text evidence="4">The sequence shown here is derived from an EMBL/GenBank/DDBJ whole genome shotgun (WGS) entry which is preliminary data.</text>
</comment>
<feature type="domain" description="BAAT/Acyl-CoA thioester hydrolase C-terminal" evidence="3">
    <location>
        <begin position="224"/>
        <end position="437"/>
    </location>
</feature>